<evidence type="ECO:0000256" key="2">
    <source>
        <dbReference type="SAM" id="Phobius"/>
    </source>
</evidence>
<evidence type="ECO:0000313" key="4">
    <source>
        <dbReference type="Proteomes" id="UP001183777"/>
    </source>
</evidence>
<keyword evidence="2" id="KW-1133">Transmembrane helix</keyword>
<dbReference type="Pfam" id="PF19608">
    <property type="entry name" value="DUF6113"/>
    <property type="match status" value="1"/>
</dbReference>
<organism evidence="3 4">
    <name type="scientific">Streptomyces salyersiae</name>
    <dbReference type="NCBI Taxonomy" id="3075530"/>
    <lineage>
        <taxon>Bacteria</taxon>
        <taxon>Bacillati</taxon>
        <taxon>Actinomycetota</taxon>
        <taxon>Actinomycetes</taxon>
        <taxon>Kitasatosporales</taxon>
        <taxon>Streptomycetaceae</taxon>
        <taxon>Streptomyces</taxon>
    </lineage>
</organism>
<dbReference type="EMBL" id="JAVREX010000016">
    <property type="protein sequence ID" value="MDT0431682.1"/>
    <property type="molecule type" value="Genomic_DNA"/>
</dbReference>
<evidence type="ECO:0000313" key="3">
    <source>
        <dbReference type="EMBL" id="MDT0431682.1"/>
    </source>
</evidence>
<keyword evidence="2" id="KW-0472">Membrane</keyword>
<sequence>MSGRQRRERASSRAPRTNAPPRAPDPTGLAARPNPARIAVYAGLVLLGAAVGGAGTLVQAALFPGGLILALVASAGLFYGGRVVTGTQLGALAPAVGWFVVVVLLLGGRPEGDYVFGDAVGLALFMLGTMAVAVMCATMSRLPYPANDTRPPGT</sequence>
<protein>
    <submittedName>
        <fullName evidence="3">DUF6113 family protein</fullName>
    </submittedName>
</protein>
<proteinExistence type="predicted"/>
<feature type="transmembrane region" description="Helical" evidence="2">
    <location>
        <begin position="91"/>
        <end position="108"/>
    </location>
</feature>
<feature type="transmembrane region" description="Helical" evidence="2">
    <location>
        <begin position="114"/>
        <end position="137"/>
    </location>
</feature>
<gene>
    <name evidence="3" type="ORF">RM649_29100</name>
</gene>
<dbReference type="InterPro" id="IPR046095">
    <property type="entry name" value="DUF6113"/>
</dbReference>
<feature type="region of interest" description="Disordered" evidence="1">
    <location>
        <begin position="1"/>
        <end position="30"/>
    </location>
</feature>
<dbReference type="RefSeq" id="WP_311660789.1">
    <property type="nucleotide sequence ID" value="NZ_JAVREX010000016.1"/>
</dbReference>
<evidence type="ECO:0000256" key="1">
    <source>
        <dbReference type="SAM" id="MobiDB-lite"/>
    </source>
</evidence>
<dbReference type="Proteomes" id="UP001183777">
    <property type="component" value="Unassembled WGS sequence"/>
</dbReference>
<keyword evidence="2" id="KW-0812">Transmembrane</keyword>
<comment type="caution">
    <text evidence="3">The sequence shown here is derived from an EMBL/GenBank/DDBJ whole genome shotgun (WGS) entry which is preliminary data.</text>
</comment>
<keyword evidence="4" id="KW-1185">Reference proteome</keyword>
<reference evidence="4" key="1">
    <citation type="submission" date="2023-07" db="EMBL/GenBank/DDBJ databases">
        <title>30 novel species of actinomycetes from the DSMZ collection.</title>
        <authorList>
            <person name="Nouioui I."/>
        </authorList>
    </citation>
    <scope>NUCLEOTIDE SEQUENCE [LARGE SCALE GENOMIC DNA]</scope>
    <source>
        <strain evidence="4">DSM 41770</strain>
    </source>
</reference>
<accession>A0ABU2RS56</accession>
<feature type="transmembrane region" description="Helical" evidence="2">
    <location>
        <begin position="61"/>
        <end position="79"/>
    </location>
</feature>
<name>A0ABU2RS56_9ACTN</name>
<feature type="transmembrane region" description="Helical" evidence="2">
    <location>
        <begin position="38"/>
        <end position="55"/>
    </location>
</feature>